<dbReference type="SUPFAM" id="SSF56112">
    <property type="entry name" value="Protein kinase-like (PK-like)"/>
    <property type="match status" value="1"/>
</dbReference>
<dbReference type="RefSeq" id="WP_024449607.1">
    <property type="nucleotide sequence ID" value="NZ_LQPC01000045.1"/>
</dbReference>
<dbReference type="InterPro" id="IPR002575">
    <property type="entry name" value="Aminoglycoside_PTrfase"/>
</dbReference>
<accession>A0A1X1WED1</accession>
<comment type="caution">
    <text evidence="2">The sequence shown here is derived from an EMBL/GenBank/DDBJ whole genome shotgun (WGS) entry which is preliminary data.</text>
</comment>
<sequence>METRSGAQIVFDGDVVHKLHRAGTNPALLTQRLRIAEASEVLLSPLSVVPEAIGDRWQTSWPRVETVAAEPESVPWPAASAVLAKLHTEPVTVGGPAHGWPQRLRRAVDNLRGRPGAVQRTVQVAAANLPDVVWRSGSPGRPRTLVHGDWHLGQLGRMSARWQLIDIDDVGLGDPVWDLARPAGFWAAGLIPDDDWAAFLDAYDGPALPKGDPWPVLEPFARAAVIHSAASGLVHGDTDDAQQALVEACARMG</sequence>
<organism evidence="2 3">
    <name type="scientific">Mycolicibacterium iranicum</name>
    <name type="common">Mycobacterium iranicum</name>
    <dbReference type="NCBI Taxonomy" id="912594"/>
    <lineage>
        <taxon>Bacteria</taxon>
        <taxon>Bacillati</taxon>
        <taxon>Actinomycetota</taxon>
        <taxon>Actinomycetes</taxon>
        <taxon>Mycobacteriales</taxon>
        <taxon>Mycobacteriaceae</taxon>
        <taxon>Mycolicibacterium</taxon>
    </lineage>
</organism>
<dbReference type="InterPro" id="IPR011009">
    <property type="entry name" value="Kinase-like_dom_sf"/>
</dbReference>
<protein>
    <submittedName>
        <fullName evidence="2">Aminoglycoside phosphotransferase</fullName>
    </submittedName>
</protein>
<name>A0A1X1WED1_MYCIR</name>
<dbReference type="GO" id="GO:0016740">
    <property type="term" value="F:transferase activity"/>
    <property type="evidence" value="ECO:0007669"/>
    <property type="project" value="UniProtKB-KW"/>
</dbReference>
<evidence type="ECO:0000313" key="2">
    <source>
        <dbReference type="EMBL" id="ORV84957.1"/>
    </source>
</evidence>
<dbReference type="Proteomes" id="UP000193622">
    <property type="component" value="Unassembled WGS sequence"/>
</dbReference>
<proteinExistence type="predicted"/>
<gene>
    <name evidence="2" type="ORF">AWC12_00545</name>
</gene>
<dbReference type="AlphaFoldDB" id="A0A1X1WED1"/>
<dbReference type="Gene3D" id="3.90.1200.10">
    <property type="match status" value="1"/>
</dbReference>
<reference evidence="2 3" key="1">
    <citation type="submission" date="2016-01" db="EMBL/GenBank/DDBJ databases">
        <title>The new phylogeny of the genus Mycobacterium.</title>
        <authorList>
            <person name="Tarcisio F."/>
            <person name="Conor M."/>
            <person name="Antonella G."/>
            <person name="Elisabetta G."/>
            <person name="Giulia F.S."/>
            <person name="Sara T."/>
            <person name="Anna F."/>
            <person name="Clotilde B."/>
            <person name="Roberto B."/>
            <person name="Veronica D.S."/>
            <person name="Fabio R."/>
            <person name="Monica P."/>
            <person name="Olivier J."/>
            <person name="Enrico T."/>
            <person name="Nicola S."/>
        </authorList>
    </citation>
    <scope>NUCLEOTIDE SEQUENCE [LARGE SCALE GENOMIC DNA]</scope>
    <source>
        <strain evidence="2 3">DSM 45541</strain>
    </source>
</reference>
<evidence type="ECO:0000259" key="1">
    <source>
        <dbReference type="Pfam" id="PF01636"/>
    </source>
</evidence>
<dbReference type="Pfam" id="PF01636">
    <property type="entry name" value="APH"/>
    <property type="match status" value="1"/>
</dbReference>
<feature type="domain" description="Aminoglycoside phosphotransferase" evidence="1">
    <location>
        <begin position="79"/>
        <end position="208"/>
    </location>
</feature>
<evidence type="ECO:0000313" key="3">
    <source>
        <dbReference type="Proteomes" id="UP000193622"/>
    </source>
</evidence>
<dbReference type="EMBL" id="LQPC01000045">
    <property type="protein sequence ID" value="ORV84957.1"/>
    <property type="molecule type" value="Genomic_DNA"/>
</dbReference>
<keyword evidence="2" id="KW-0808">Transferase</keyword>